<sequence>MAEFTLRKTQIILEEIYHDGGPQAETPRLRGAVLALVKNPYAGVYQADLTQALEDLKPVGLLMAQKLVDAMGGAEGIDSYGKGGIAGEAGELEHAALWHVAGGYSMREVLGESLAIVPSSKKQGGPGTRLDVPMGHTNAAYVRSHFDAMEVGLPEGPRADELLYVLTMAKGPRIHSRLGGLAADQISKFDGLR</sequence>
<organism evidence="2 3">
    <name type="scientific">Pseudooceanicola antarcticus</name>
    <dbReference type="NCBI Taxonomy" id="1247613"/>
    <lineage>
        <taxon>Bacteria</taxon>
        <taxon>Pseudomonadati</taxon>
        <taxon>Pseudomonadota</taxon>
        <taxon>Alphaproteobacteria</taxon>
        <taxon>Rhodobacterales</taxon>
        <taxon>Paracoccaceae</taxon>
        <taxon>Pseudooceanicola</taxon>
    </lineage>
</organism>
<reference evidence="2 3" key="1">
    <citation type="submission" date="2017-09" db="EMBL/GenBank/DDBJ databases">
        <authorList>
            <person name="Ehlers B."/>
            <person name="Leendertz F.H."/>
        </authorList>
    </citation>
    <scope>NUCLEOTIDE SEQUENCE [LARGE SCALE GENOMIC DNA]</scope>
    <source>
        <strain evidence="2 3">CGMCC 1.12662</strain>
    </source>
</reference>
<evidence type="ECO:0000313" key="4">
    <source>
        <dbReference type="Proteomes" id="UP000231702"/>
    </source>
</evidence>
<name>A0A285JBG1_9RHOB</name>
<dbReference type="AlphaFoldDB" id="A0A285JBG1"/>
<protein>
    <submittedName>
        <fullName evidence="1 2">Amino acid synthesis</fullName>
    </submittedName>
</protein>
<dbReference type="Pfam" id="PF06684">
    <property type="entry name" value="AA_synth"/>
    <property type="match status" value="1"/>
</dbReference>
<gene>
    <name evidence="1" type="ORF">CVM39_05385</name>
    <name evidence="2" type="ORF">SAMN06297129_3408</name>
</gene>
<dbReference type="RefSeq" id="WP_097147105.1">
    <property type="nucleotide sequence ID" value="NZ_OBEA01000007.1"/>
</dbReference>
<proteinExistence type="predicted"/>
<keyword evidence="4" id="KW-1185">Reference proteome</keyword>
<dbReference type="EMBL" id="OBEA01000007">
    <property type="protein sequence ID" value="SNY57582.1"/>
    <property type="molecule type" value="Genomic_DNA"/>
</dbReference>
<evidence type="ECO:0000313" key="1">
    <source>
        <dbReference type="EMBL" id="PJE30878.1"/>
    </source>
</evidence>
<reference evidence="1 4" key="2">
    <citation type="journal article" date="2018" name="Int. J. Syst. Evol. Microbiol.">
        <title>Pseudooceanicola lipolyticus sp. nov., a marine alphaproteobacterium, reclassification of Oceanicola flagellatus as Pseudooceanicola flagellatus comb. nov. and emended description of the genus Pseudooceanicola.</title>
        <authorList>
            <person name="Huang M.-M."/>
            <person name="Guo L.-L."/>
            <person name="Wu Y.-H."/>
            <person name="Lai Q.-L."/>
            <person name="Shao Z.-Z."/>
            <person name="Wang C.-S."/>
            <person name="Wu M."/>
            <person name="Xu X.-W."/>
        </authorList>
    </citation>
    <scope>NUCLEOTIDE SEQUENCE [LARGE SCALE GENOMIC DNA]</scope>
    <source>
        <strain evidence="1 4">Ar-45</strain>
    </source>
</reference>
<dbReference type="EMBL" id="PGTD01000012">
    <property type="protein sequence ID" value="PJE30878.1"/>
    <property type="molecule type" value="Genomic_DNA"/>
</dbReference>
<dbReference type="InterPro" id="IPR035936">
    <property type="entry name" value="BB2672"/>
</dbReference>
<dbReference type="SUPFAM" id="SSF160519">
    <property type="entry name" value="BB2672-like"/>
    <property type="match status" value="1"/>
</dbReference>
<dbReference type="InterPro" id="IPR009569">
    <property type="entry name" value="AA_synth_put"/>
</dbReference>
<evidence type="ECO:0000313" key="3">
    <source>
        <dbReference type="Proteomes" id="UP000231655"/>
    </source>
</evidence>
<dbReference type="Proteomes" id="UP000231655">
    <property type="component" value="Unassembled WGS sequence"/>
</dbReference>
<accession>A0A285JBG1</accession>
<dbReference type="OrthoDB" id="9803312at2"/>
<dbReference type="Proteomes" id="UP000231702">
    <property type="component" value="Unassembled WGS sequence"/>
</dbReference>
<evidence type="ECO:0000313" key="2">
    <source>
        <dbReference type="EMBL" id="SNY57582.1"/>
    </source>
</evidence>
<dbReference type="Gene3D" id="3.30.1330.110">
    <property type="entry name" value="BB2672"/>
    <property type="match status" value="1"/>
</dbReference>